<evidence type="ECO:0000256" key="4">
    <source>
        <dbReference type="SAM" id="SignalP"/>
    </source>
</evidence>
<evidence type="ECO:0000256" key="3">
    <source>
        <dbReference type="PROSITE-ProRule" id="PRU00497"/>
    </source>
</evidence>
<evidence type="ECO:0000256" key="2">
    <source>
        <dbReference type="ARBA" id="ARBA00022729"/>
    </source>
</evidence>
<dbReference type="PROSITE" id="PS51155">
    <property type="entry name" value="CHIT_BIND_RR_2"/>
    <property type="match status" value="1"/>
</dbReference>
<dbReference type="PROSITE" id="PS00233">
    <property type="entry name" value="CHIT_BIND_RR_1"/>
    <property type="match status" value="1"/>
</dbReference>
<dbReference type="PRINTS" id="PR00947">
    <property type="entry name" value="CUTICLE"/>
</dbReference>
<name>A0AAV1JJP3_9NEOP</name>
<keyword evidence="6" id="KW-1185">Reference proteome</keyword>
<feature type="signal peptide" evidence="4">
    <location>
        <begin position="1"/>
        <end position="16"/>
    </location>
</feature>
<dbReference type="GO" id="GO:0005615">
    <property type="term" value="C:extracellular space"/>
    <property type="evidence" value="ECO:0007669"/>
    <property type="project" value="TreeGrafter"/>
</dbReference>
<feature type="chain" id="PRO_5043460629" description="Cuticle protein" evidence="4">
    <location>
        <begin position="17"/>
        <end position="193"/>
    </location>
</feature>
<sequence length="193" mass="20290">MFSLLAVTCLVAVTSAAPYGAAIGAVTTYDTVSVPRYNFNYAVNDPVTGDNKQQSETREGGYVKGSYSLAEPDGTIRVVDYTADPVSGFNAVVRRIGHAAHPQVIRPVVAQVAAPVVAQVATPVVAEVAHAAPIATAVSNIGYDNIGYNVGYSNLGYDNWGGHGYNHGYSGYDLGYSGHLGGWNLGGHGHYRR</sequence>
<dbReference type="GO" id="GO:0031012">
    <property type="term" value="C:extracellular matrix"/>
    <property type="evidence" value="ECO:0007669"/>
    <property type="project" value="TreeGrafter"/>
</dbReference>
<dbReference type="Proteomes" id="UP001497472">
    <property type="component" value="Unassembled WGS sequence"/>
</dbReference>
<protein>
    <recommendedName>
        <fullName evidence="7">Cuticle protein</fullName>
    </recommendedName>
</protein>
<dbReference type="Pfam" id="PF00379">
    <property type="entry name" value="Chitin_bind_4"/>
    <property type="match status" value="1"/>
</dbReference>
<evidence type="ECO:0000256" key="1">
    <source>
        <dbReference type="ARBA" id="ARBA00022460"/>
    </source>
</evidence>
<dbReference type="InterPro" id="IPR000618">
    <property type="entry name" value="Insect_cuticle"/>
</dbReference>
<dbReference type="GO" id="GO:0042302">
    <property type="term" value="F:structural constituent of cuticle"/>
    <property type="evidence" value="ECO:0007669"/>
    <property type="project" value="UniProtKB-UniRule"/>
</dbReference>
<comment type="caution">
    <text evidence="5">The sequence shown here is derived from an EMBL/GenBank/DDBJ whole genome shotgun (WGS) entry which is preliminary data.</text>
</comment>
<keyword evidence="1 3" id="KW-0193">Cuticle</keyword>
<organism evidence="5 6">
    <name type="scientific">Leptosia nina</name>
    <dbReference type="NCBI Taxonomy" id="320188"/>
    <lineage>
        <taxon>Eukaryota</taxon>
        <taxon>Metazoa</taxon>
        <taxon>Ecdysozoa</taxon>
        <taxon>Arthropoda</taxon>
        <taxon>Hexapoda</taxon>
        <taxon>Insecta</taxon>
        <taxon>Pterygota</taxon>
        <taxon>Neoptera</taxon>
        <taxon>Endopterygota</taxon>
        <taxon>Lepidoptera</taxon>
        <taxon>Glossata</taxon>
        <taxon>Ditrysia</taxon>
        <taxon>Papilionoidea</taxon>
        <taxon>Pieridae</taxon>
        <taxon>Pierinae</taxon>
        <taxon>Leptosia</taxon>
    </lineage>
</organism>
<dbReference type="InterPro" id="IPR031311">
    <property type="entry name" value="CHIT_BIND_RR_consensus"/>
</dbReference>
<proteinExistence type="predicted"/>
<dbReference type="PANTHER" id="PTHR12236">
    <property type="entry name" value="STRUCTURAL CONTITUENT OF CUTICLE"/>
    <property type="match status" value="1"/>
</dbReference>
<dbReference type="InterPro" id="IPR051217">
    <property type="entry name" value="Insect_Cuticle_Struc_Prot"/>
</dbReference>
<gene>
    <name evidence="5" type="ORF">LNINA_LOCUS8978</name>
</gene>
<evidence type="ECO:0000313" key="6">
    <source>
        <dbReference type="Proteomes" id="UP001497472"/>
    </source>
</evidence>
<reference evidence="5 6" key="1">
    <citation type="submission" date="2023-11" db="EMBL/GenBank/DDBJ databases">
        <authorList>
            <person name="Okamura Y."/>
        </authorList>
    </citation>
    <scope>NUCLEOTIDE SEQUENCE [LARGE SCALE GENOMIC DNA]</scope>
</reference>
<dbReference type="EMBL" id="CAVLEF010000040">
    <property type="protein sequence ID" value="CAK1549700.1"/>
    <property type="molecule type" value="Genomic_DNA"/>
</dbReference>
<evidence type="ECO:0008006" key="7">
    <source>
        <dbReference type="Google" id="ProtNLM"/>
    </source>
</evidence>
<evidence type="ECO:0000313" key="5">
    <source>
        <dbReference type="EMBL" id="CAK1549700.1"/>
    </source>
</evidence>
<accession>A0AAV1JJP3</accession>
<keyword evidence="2 4" id="KW-0732">Signal</keyword>
<dbReference type="PANTHER" id="PTHR12236:SF75">
    <property type="entry name" value="CUTICULAR PROTEIN 62BB, ISOFORM A"/>
    <property type="match status" value="1"/>
</dbReference>
<dbReference type="AlphaFoldDB" id="A0AAV1JJP3"/>